<proteinExistence type="predicted"/>
<evidence type="ECO:0000313" key="2">
    <source>
        <dbReference type="Proteomes" id="UP000792457"/>
    </source>
</evidence>
<reference evidence="1" key="1">
    <citation type="submission" date="2013-04" db="EMBL/GenBank/DDBJ databases">
        <authorList>
            <person name="Qu J."/>
            <person name="Murali S.C."/>
            <person name="Bandaranaike D."/>
            <person name="Bellair M."/>
            <person name="Blankenburg K."/>
            <person name="Chao H."/>
            <person name="Dinh H."/>
            <person name="Doddapaneni H."/>
            <person name="Downs B."/>
            <person name="Dugan-Rocha S."/>
            <person name="Elkadiri S."/>
            <person name="Gnanaolivu R.D."/>
            <person name="Hernandez B."/>
            <person name="Javaid M."/>
            <person name="Jayaseelan J.C."/>
            <person name="Lee S."/>
            <person name="Li M."/>
            <person name="Ming W."/>
            <person name="Munidasa M."/>
            <person name="Muniz J."/>
            <person name="Nguyen L."/>
            <person name="Ongeri F."/>
            <person name="Osuji N."/>
            <person name="Pu L.-L."/>
            <person name="Puazo M."/>
            <person name="Qu C."/>
            <person name="Quiroz J."/>
            <person name="Raj R."/>
            <person name="Weissenberger G."/>
            <person name="Xin Y."/>
            <person name="Zou X."/>
            <person name="Han Y."/>
            <person name="Richards S."/>
            <person name="Worley K."/>
            <person name="Muzny D."/>
            <person name="Gibbs R."/>
        </authorList>
    </citation>
    <scope>NUCLEOTIDE SEQUENCE</scope>
    <source>
        <strain evidence="1">Sampled in the wild</strain>
    </source>
</reference>
<dbReference type="AlphaFoldDB" id="A0A8K0K1S4"/>
<dbReference type="EMBL" id="KZ308266">
    <property type="protein sequence ID" value="KAG8226064.1"/>
    <property type="molecule type" value="Genomic_DNA"/>
</dbReference>
<accession>A0A8K0K1S4</accession>
<gene>
    <name evidence="1" type="ORF">J437_LFUL006371</name>
</gene>
<sequence>MVADALSSSGHLLALSACLRKSSSLFLASDSSTSQSMGTPLHLLVHRWLPAVTLMENIEAKVPLLWAHALLLAQNGHGNEVSAVSEEALQILASSLINVGNCQEGIFSGFLGTIGLKKRVSPSIRFKIFCTAVAAFLYAYLEGKEVHGSRLKDAQNSVEKICKRHKEFNEVATIFNSTVMKPNLSLKHGNELIEKLLGRLYFEKRCYVQCIY</sequence>
<evidence type="ECO:0000313" key="1">
    <source>
        <dbReference type="EMBL" id="KAG8226064.1"/>
    </source>
</evidence>
<comment type="caution">
    <text evidence="1">The sequence shown here is derived from an EMBL/GenBank/DDBJ whole genome shotgun (WGS) entry which is preliminary data.</text>
</comment>
<dbReference type="Pfam" id="PF26106">
    <property type="entry name" value="TPR_Epg5_C"/>
    <property type="match status" value="1"/>
</dbReference>
<protein>
    <submittedName>
        <fullName evidence="1">Uncharacterized protein</fullName>
    </submittedName>
</protein>
<name>A0A8K0K1S4_LADFU</name>
<organism evidence="1 2">
    <name type="scientific">Ladona fulva</name>
    <name type="common">Scarce chaser dragonfly</name>
    <name type="synonym">Libellula fulva</name>
    <dbReference type="NCBI Taxonomy" id="123851"/>
    <lineage>
        <taxon>Eukaryota</taxon>
        <taxon>Metazoa</taxon>
        <taxon>Ecdysozoa</taxon>
        <taxon>Arthropoda</taxon>
        <taxon>Hexapoda</taxon>
        <taxon>Insecta</taxon>
        <taxon>Pterygota</taxon>
        <taxon>Palaeoptera</taxon>
        <taxon>Odonata</taxon>
        <taxon>Epiprocta</taxon>
        <taxon>Anisoptera</taxon>
        <taxon>Libelluloidea</taxon>
        <taxon>Libellulidae</taxon>
        <taxon>Ladona</taxon>
    </lineage>
</organism>
<keyword evidence="2" id="KW-1185">Reference proteome</keyword>
<reference evidence="1" key="2">
    <citation type="submission" date="2017-10" db="EMBL/GenBank/DDBJ databases">
        <title>Ladona fulva Genome sequencing and assembly.</title>
        <authorList>
            <person name="Murali S."/>
            <person name="Richards S."/>
            <person name="Bandaranaike D."/>
            <person name="Bellair M."/>
            <person name="Blankenburg K."/>
            <person name="Chao H."/>
            <person name="Dinh H."/>
            <person name="Doddapaneni H."/>
            <person name="Dugan-Rocha S."/>
            <person name="Elkadiri S."/>
            <person name="Gnanaolivu R."/>
            <person name="Hernandez B."/>
            <person name="Skinner E."/>
            <person name="Javaid M."/>
            <person name="Lee S."/>
            <person name="Li M."/>
            <person name="Ming W."/>
            <person name="Munidasa M."/>
            <person name="Muniz J."/>
            <person name="Nguyen L."/>
            <person name="Hughes D."/>
            <person name="Osuji N."/>
            <person name="Pu L.-L."/>
            <person name="Puazo M."/>
            <person name="Qu C."/>
            <person name="Quiroz J."/>
            <person name="Raj R."/>
            <person name="Weissenberger G."/>
            <person name="Xin Y."/>
            <person name="Zou X."/>
            <person name="Han Y."/>
            <person name="Worley K."/>
            <person name="Muzny D."/>
            <person name="Gibbs R."/>
        </authorList>
    </citation>
    <scope>NUCLEOTIDE SEQUENCE</scope>
    <source>
        <strain evidence="1">Sampled in the wild</strain>
    </source>
</reference>
<dbReference type="Proteomes" id="UP000792457">
    <property type="component" value="Unassembled WGS sequence"/>
</dbReference>